<dbReference type="Proteomes" id="UP000586305">
    <property type="component" value="Unassembled WGS sequence"/>
</dbReference>
<dbReference type="RefSeq" id="WP_171626048.1">
    <property type="nucleotide sequence ID" value="NZ_JABBPG010000003.1"/>
</dbReference>
<dbReference type="EMBL" id="JABBPG010000003">
    <property type="protein sequence ID" value="NOU50987.1"/>
    <property type="molecule type" value="Genomic_DNA"/>
</dbReference>
<gene>
    <name evidence="2" type="ORF">HG263_10630</name>
</gene>
<organism evidence="2 3">
    <name type="scientific">Pseudoalteromonas caenipelagi</name>
    <dbReference type="NCBI Taxonomy" id="2726988"/>
    <lineage>
        <taxon>Bacteria</taxon>
        <taxon>Pseudomonadati</taxon>
        <taxon>Pseudomonadota</taxon>
        <taxon>Gammaproteobacteria</taxon>
        <taxon>Alteromonadales</taxon>
        <taxon>Pseudoalteromonadaceae</taxon>
        <taxon>Pseudoalteromonas</taxon>
    </lineage>
</organism>
<keyword evidence="1" id="KW-0732">Signal</keyword>
<reference evidence="2 3" key="1">
    <citation type="submission" date="2020-04" db="EMBL/GenBank/DDBJ databases">
        <title>Pseudoalteromonas caenipelagi sp. nov., isolated from a tidal flat.</title>
        <authorList>
            <person name="Park S."/>
            <person name="Yoon J.-H."/>
        </authorList>
    </citation>
    <scope>NUCLEOTIDE SEQUENCE [LARGE SCALE GENOMIC DNA]</scope>
    <source>
        <strain evidence="2 3">JBTF-M23</strain>
    </source>
</reference>
<evidence type="ECO:0000313" key="3">
    <source>
        <dbReference type="Proteomes" id="UP000586305"/>
    </source>
</evidence>
<accession>A0A849VH21</accession>
<name>A0A849VH21_9GAMM</name>
<comment type="caution">
    <text evidence="2">The sequence shown here is derived from an EMBL/GenBank/DDBJ whole genome shotgun (WGS) entry which is preliminary data.</text>
</comment>
<feature type="chain" id="PRO_5032460077" evidence="1">
    <location>
        <begin position="22"/>
        <end position="81"/>
    </location>
</feature>
<keyword evidence="3" id="KW-1185">Reference proteome</keyword>
<protein>
    <submittedName>
        <fullName evidence="2">PepSY domain-containing protein</fullName>
    </submittedName>
</protein>
<feature type="signal peptide" evidence="1">
    <location>
        <begin position="1"/>
        <end position="21"/>
    </location>
</feature>
<dbReference type="AlphaFoldDB" id="A0A849VH21"/>
<sequence>MRLSVCFLIFVCLSCTQTVNATEANKNIDKKQAIELALAQYQGRTLKITEQSDSFVVRILQTDGRVIDIHVDKKTGAVTKD</sequence>
<proteinExistence type="predicted"/>
<evidence type="ECO:0000256" key="1">
    <source>
        <dbReference type="SAM" id="SignalP"/>
    </source>
</evidence>
<evidence type="ECO:0000313" key="2">
    <source>
        <dbReference type="EMBL" id="NOU50987.1"/>
    </source>
</evidence>